<dbReference type="PANTHER" id="PTHR33909:SF1">
    <property type="entry name" value="SEC TRANSLOCON ACCESSORY COMPLEX SUBUNIT YAJC"/>
    <property type="match status" value="1"/>
</dbReference>
<accession>A0A0M0EDQ6</accession>
<dbReference type="GO" id="GO:0005886">
    <property type="term" value="C:plasma membrane"/>
    <property type="evidence" value="ECO:0007669"/>
    <property type="project" value="UniProtKB-SubCell"/>
</dbReference>
<proteinExistence type="inferred from homology"/>
<keyword evidence="15" id="KW-1185">Reference proteome</keyword>
<dbReference type="PRINTS" id="PR01853">
    <property type="entry name" value="YAJCTRNLCASE"/>
</dbReference>
<evidence type="ECO:0000256" key="1">
    <source>
        <dbReference type="ARBA" id="ARBA00002061"/>
    </source>
</evidence>
<dbReference type="EMBL" id="LHUQ01000031">
    <property type="protein sequence ID" value="KON63375.1"/>
    <property type="molecule type" value="Genomic_DNA"/>
</dbReference>
<evidence type="ECO:0000313" key="15">
    <source>
        <dbReference type="Proteomes" id="UP000037566"/>
    </source>
</evidence>
<dbReference type="PANTHER" id="PTHR33909">
    <property type="entry name" value="SEC TRANSLOCON ACCESSORY COMPLEX SUBUNIT YAJC"/>
    <property type="match status" value="1"/>
</dbReference>
<name>A0A0M0EDQ6_KOMEU</name>
<dbReference type="KEGG" id="keu:S101446_02895"/>
<comment type="caution">
    <text evidence="14">The sequence shown here is derived from an EMBL/GenBank/DDBJ whole genome shotgun (WGS) entry which is preliminary data.</text>
</comment>
<evidence type="ECO:0000256" key="6">
    <source>
        <dbReference type="ARBA" id="ARBA00022448"/>
    </source>
</evidence>
<dbReference type="AlphaFoldDB" id="A0A0M0EDQ6"/>
<dbReference type="OrthoDB" id="9811406at2"/>
<keyword evidence="6" id="KW-0813">Transport</keyword>
<keyword evidence="12 13" id="KW-0472">Membrane</keyword>
<dbReference type="Proteomes" id="UP000037566">
    <property type="component" value="Unassembled WGS sequence"/>
</dbReference>
<dbReference type="GO" id="GO:0015031">
    <property type="term" value="P:protein transport"/>
    <property type="evidence" value="ECO:0007669"/>
    <property type="project" value="UniProtKB-KW"/>
</dbReference>
<evidence type="ECO:0000256" key="11">
    <source>
        <dbReference type="ARBA" id="ARBA00023010"/>
    </source>
</evidence>
<dbReference type="SMART" id="SM01323">
    <property type="entry name" value="YajC"/>
    <property type="match status" value="1"/>
</dbReference>
<evidence type="ECO:0000256" key="8">
    <source>
        <dbReference type="ARBA" id="ARBA00022692"/>
    </source>
</evidence>
<keyword evidence="8 13" id="KW-0812">Transmembrane</keyword>
<reference evidence="14" key="1">
    <citation type="submission" date="2015-08" db="EMBL/GenBank/DDBJ databases">
        <title>Draft genome sequence of Komagataeibacter europaeus CECT 8546 a cellulose producer strain from vinegar produced by the traditional method.</title>
        <authorList>
            <person name="Poehlein A."/>
            <person name="Valera M.J."/>
            <person name="Haack F.S."/>
            <person name="Mas A."/>
            <person name="Daniel R."/>
            <person name="Streit W.R."/>
            <person name="Mateo E."/>
        </authorList>
    </citation>
    <scope>NUCLEOTIDE SEQUENCE [LARGE SCALE GENOMIC DNA]</scope>
    <source>
        <strain evidence="14">CECT 8546</strain>
    </source>
</reference>
<dbReference type="RefSeq" id="WP_010506956.1">
    <property type="nucleotide sequence ID" value="NZ_CP021467.1"/>
</dbReference>
<keyword evidence="9" id="KW-0653">Protein transport</keyword>
<evidence type="ECO:0000256" key="12">
    <source>
        <dbReference type="ARBA" id="ARBA00023136"/>
    </source>
</evidence>
<evidence type="ECO:0000256" key="13">
    <source>
        <dbReference type="SAM" id="Phobius"/>
    </source>
</evidence>
<evidence type="ECO:0000256" key="3">
    <source>
        <dbReference type="ARBA" id="ARBA00006742"/>
    </source>
</evidence>
<evidence type="ECO:0000256" key="4">
    <source>
        <dbReference type="ARBA" id="ARBA00011718"/>
    </source>
</evidence>
<keyword evidence="10 13" id="KW-1133">Transmembrane helix</keyword>
<evidence type="ECO:0000256" key="5">
    <source>
        <dbReference type="ARBA" id="ARBA00014962"/>
    </source>
</evidence>
<protein>
    <recommendedName>
        <fullName evidence="5">Sec translocon accessory complex subunit YajC</fullName>
    </recommendedName>
</protein>
<evidence type="ECO:0000256" key="7">
    <source>
        <dbReference type="ARBA" id="ARBA00022475"/>
    </source>
</evidence>
<gene>
    <name evidence="14" type="ORF">KOEU_31480</name>
</gene>
<feature type="transmembrane region" description="Helical" evidence="13">
    <location>
        <begin position="27"/>
        <end position="46"/>
    </location>
</feature>
<keyword evidence="11" id="KW-0811">Translocation</keyword>
<keyword evidence="7" id="KW-1003">Cell membrane</keyword>
<dbReference type="STRING" id="33995.KOEU_31480"/>
<dbReference type="Pfam" id="PF02699">
    <property type="entry name" value="YajC"/>
    <property type="match status" value="1"/>
</dbReference>
<comment type="subunit">
    <text evidence="4">Part of the SecDF-YidC-YajC translocase complex. The SecDF-YidC-YajC translocase forms a supercomplex with SecYEG, called the holo-translocon (HTL).</text>
</comment>
<evidence type="ECO:0000313" key="14">
    <source>
        <dbReference type="EMBL" id="KON63375.1"/>
    </source>
</evidence>
<evidence type="ECO:0000256" key="10">
    <source>
        <dbReference type="ARBA" id="ARBA00022989"/>
    </source>
</evidence>
<comment type="subcellular location">
    <subcellularLocation>
        <location evidence="2">Cell membrane</location>
        <topology evidence="2">Single-pass membrane protein</topology>
    </subcellularLocation>
</comment>
<dbReference type="InterPro" id="IPR003849">
    <property type="entry name" value="Preprotein_translocase_YajC"/>
</dbReference>
<dbReference type="PATRIC" id="fig|33995.3.peg.3487"/>
<organism evidence="14 15">
    <name type="scientific">Komagataeibacter europaeus</name>
    <name type="common">Gluconacetobacter europaeus</name>
    <dbReference type="NCBI Taxonomy" id="33995"/>
    <lineage>
        <taxon>Bacteria</taxon>
        <taxon>Pseudomonadati</taxon>
        <taxon>Pseudomonadota</taxon>
        <taxon>Alphaproteobacteria</taxon>
        <taxon>Acetobacterales</taxon>
        <taxon>Acetobacteraceae</taxon>
        <taxon>Komagataeibacter</taxon>
    </lineage>
</organism>
<comment type="similarity">
    <text evidence="3">Belongs to the YajC family.</text>
</comment>
<evidence type="ECO:0000256" key="2">
    <source>
        <dbReference type="ARBA" id="ARBA00004162"/>
    </source>
</evidence>
<dbReference type="NCBIfam" id="TIGR00739">
    <property type="entry name" value="yajC"/>
    <property type="match status" value="1"/>
</dbReference>
<evidence type="ECO:0000256" key="9">
    <source>
        <dbReference type="ARBA" id="ARBA00022927"/>
    </source>
</evidence>
<comment type="function">
    <text evidence="1">The SecYEG-SecDF-YajC-YidC holo-translocon (HTL) protein secretase/insertase is a supercomplex required for protein secretion, insertion of proteins into membranes, and assembly of membrane protein complexes. While the SecYEG complex is essential for assembly of a number of proteins and complexes, the SecDF-YajC-YidC subcomplex facilitates these functions.</text>
</comment>
<sequence length="129" mass="13536">MPSIINDLLTTPAHAQSAGGGLLSGDGIMAVLPYVAMFAIFYFLLIRPQQVKQKQLRSQLAGLRRGDRVLTAGGIIGVVQKVQAESNEVEVEIAPGVRVNVLRDTIGSVITSAGTPANDSTPDKPAKNG</sequence>